<reference evidence="1 2" key="1">
    <citation type="journal article" date="2022" name="Allergy">
        <title>Genome assembly and annotation of Periplaneta americana reveal a comprehensive cockroach allergen profile.</title>
        <authorList>
            <person name="Wang L."/>
            <person name="Xiong Q."/>
            <person name="Saelim N."/>
            <person name="Wang L."/>
            <person name="Nong W."/>
            <person name="Wan A.T."/>
            <person name="Shi M."/>
            <person name="Liu X."/>
            <person name="Cao Q."/>
            <person name="Hui J.H.L."/>
            <person name="Sookrung N."/>
            <person name="Leung T.F."/>
            <person name="Tungtrongchitr A."/>
            <person name="Tsui S.K.W."/>
        </authorList>
    </citation>
    <scope>NUCLEOTIDE SEQUENCE [LARGE SCALE GENOMIC DNA]</scope>
    <source>
        <strain evidence="1">PWHHKU_190912</strain>
    </source>
</reference>
<sequence length="133" mass="15045">MAAINSAYGQGISDNAGKMSPVTRLRKMKDITSKLVSQVKNGVEVKHECTGYYMKPLQLQMELNLPLSTVHKVLDKNLRLVRIQVQLVELHQPDDRPRRSAFAVDKLARIDDEEGFLRRVVFSDEAAVDVQIL</sequence>
<keyword evidence="2" id="KW-1185">Reference proteome</keyword>
<name>A0ABQ8S000_PERAM</name>
<accession>A0ABQ8S000</accession>
<dbReference type="Proteomes" id="UP001148838">
    <property type="component" value="Unassembled WGS sequence"/>
</dbReference>
<comment type="caution">
    <text evidence="1">The sequence shown here is derived from an EMBL/GenBank/DDBJ whole genome shotgun (WGS) entry which is preliminary data.</text>
</comment>
<dbReference type="EMBL" id="JAJSOF020000038">
    <property type="protein sequence ID" value="KAJ4427318.1"/>
    <property type="molecule type" value="Genomic_DNA"/>
</dbReference>
<evidence type="ECO:0000313" key="2">
    <source>
        <dbReference type="Proteomes" id="UP001148838"/>
    </source>
</evidence>
<gene>
    <name evidence="1" type="ORF">ANN_24938</name>
</gene>
<proteinExistence type="predicted"/>
<evidence type="ECO:0000313" key="1">
    <source>
        <dbReference type="EMBL" id="KAJ4427318.1"/>
    </source>
</evidence>
<organism evidence="1 2">
    <name type="scientific">Periplaneta americana</name>
    <name type="common">American cockroach</name>
    <name type="synonym">Blatta americana</name>
    <dbReference type="NCBI Taxonomy" id="6978"/>
    <lineage>
        <taxon>Eukaryota</taxon>
        <taxon>Metazoa</taxon>
        <taxon>Ecdysozoa</taxon>
        <taxon>Arthropoda</taxon>
        <taxon>Hexapoda</taxon>
        <taxon>Insecta</taxon>
        <taxon>Pterygota</taxon>
        <taxon>Neoptera</taxon>
        <taxon>Polyneoptera</taxon>
        <taxon>Dictyoptera</taxon>
        <taxon>Blattodea</taxon>
        <taxon>Blattoidea</taxon>
        <taxon>Blattidae</taxon>
        <taxon>Blattinae</taxon>
        <taxon>Periplaneta</taxon>
    </lineage>
</organism>
<protein>
    <submittedName>
        <fullName evidence="1">Uncharacterized protein</fullName>
    </submittedName>
</protein>